<dbReference type="PANTHER" id="PTHR46300:SF2">
    <property type="entry name" value="CYTOCHROME P450 MONOOXYGENASE ALNH-RELATED"/>
    <property type="match status" value="1"/>
</dbReference>
<keyword evidence="5" id="KW-0503">Monooxygenase</keyword>
<dbReference type="CDD" id="cd11065">
    <property type="entry name" value="CYP64-like"/>
    <property type="match status" value="1"/>
</dbReference>
<keyword evidence="7" id="KW-1185">Reference proteome</keyword>
<dbReference type="Pfam" id="PF00067">
    <property type="entry name" value="p450"/>
    <property type="match status" value="1"/>
</dbReference>
<evidence type="ECO:0000256" key="4">
    <source>
        <dbReference type="ARBA" id="ARBA00023004"/>
    </source>
</evidence>
<dbReference type="InParanoid" id="A0A423X8A5"/>
<evidence type="ECO:0000313" key="7">
    <source>
        <dbReference type="Proteomes" id="UP000285146"/>
    </source>
</evidence>
<dbReference type="EMBL" id="LKEB01000024">
    <property type="protein sequence ID" value="ROW12010.1"/>
    <property type="molecule type" value="Genomic_DNA"/>
</dbReference>
<dbReference type="STRING" id="1230097.A0A423X8A5"/>
<dbReference type="InterPro" id="IPR050364">
    <property type="entry name" value="Cytochrome_P450_fung"/>
</dbReference>
<dbReference type="GO" id="GO:0020037">
    <property type="term" value="F:heme binding"/>
    <property type="evidence" value="ECO:0007669"/>
    <property type="project" value="InterPro"/>
</dbReference>
<dbReference type="GO" id="GO:0016705">
    <property type="term" value="F:oxidoreductase activity, acting on paired donors, with incorporation or reduction of molecular oxygen"/>
    <property type="evidence" value="ECO:0007669"/>
    <property type="project" value="InterPro"/>
</dbReference>
<proteinExistence type="inferred from homology"/>
<keyword evidence="3" id="KW-0560">Oxidoreductase</keyword>
<evidence type="ECO:0008006" key="8">
    <source>
        <dbReference type="Google" id="ProtNLM"/>
    </source>
</evidence>
<reference evidence="6 7" key="1">
    <citation type="submission" date="2015-09" db="EMBL/GenBank/DDBJ databases">
        <title>Host preference determinants of Valsa canker pathogens revealed by comparative genomics.</title>
        <authorList>
            <person name="Yin Z."/>
            <person name="Huang L."/>
        </authorList>
    </citation>
    <scope>NUCLEOTIDE SEQUENCE [LARGE SCALE GENOMIC DNA]</scope>
    <source>
        <strain evidence="6 7">SXYLt</strain>
    </source>
</reference>
<evidence type="ECO:0000313" key="6">
    <source>
        <dbReference type="EMBL" id="ROW12010.1"/>
    </source>
</evidence>
<dbReference type="PRINTS" id="PR00463">
    <property type="entry name" value="EP450I"/>
</dbReference>
<evidence type="ECO:0000256" key="2">
    <source>
        <dbReference type="ARBA" id="ARBA00022723"/>
    </source>
</evidence>
<sequence length="401" mass="45222">MSIMLIEYALYASLAVVALAVCRQLYRVGRRPSNYPPGPPTLPIIGNLHQIPTKNRHMLFTEWARQYGPLYSLMLGSKVMIVINSDVVVKDLLDKKGAIYSSRPEAYMAQDVLSGGLRVLFMPDNGVWTMIRKLAHRILNVSVARTYVPYQDLENKAMLVGLLDSPDDFFDHLRRYTASLTTQMAFGFRAVNTQDPRFQEAFNIFDRSSELIASRTAALLDLVPVLRRLPGFLLPIKREGIRIHEQELRFFKSLYLQARKGLQDGTAKPSFSVDLINISKKQELSDDLAAYIGGSLLQAGSETTANILIGFVQAMVIFPGVARTAQAELDRVCGERMPDLNDVPNLPYIRACAKESFRWMPGFMLGIPHSVTQDDTYMGYHIPRGSTVIINVWYVPLLRFE</sequence>
<dbReference type="GO" id="GO:0005506">
    <property type="term" value="F:iron ion binding"/>
    <property type="evidence" value="ECO:0007669"/>
    <property type="project" value="InterPro"/>
</dbReference>
<accession>A0A423X8A5</accession>
<dbReference type="OrthoDB" id="1055148at2759"/>
<dbReference type="InterPro" id="IPR036396">
    <property type="entry name" value="Cyt_P450_sf"/>
</dbReference>
<protein>
    <recommendedName>
        <fullName evidence="8">Cytochrome P450</fullName>
    </recommendedName>
</protein>
<keyword evidence="2" id="KW-0479">Metal-binding</keyword>
<comment type="caution">
    <text evidence="6">The sequence shown here is derived from an EMBL/GenBank/DDBJ whole genome shotgun (WGS) entry which is preliminary data.</text>
</comment>
<gene>
    <name evidence="6" type="ORF">VPNG_05201</name>
</gene>
<name>A0A423X8A5_9PEZI</name>
<organism evidence="6 7">
    <name type="scientific">Cytospora leucostoma</name>
    <dbReference type="NCBI Taxonomy" id="1230097"/>
    <lineage>
        <taxon>Eukaryota</taxon>
        <taxon>Fungi</taxon>
        <taxon>Dikarya</taxon>
        <taxon>Ascomycota</taxon>
        <taxon>Pezizomycotina</taxon>
        <taxon>Sordariomycetes</taxon>
        <taxon>Sordariomycetidae</taxon>
        <taxon>Diaporthales</taxon>
        <taxon>Cytosporaceae</taxon>
        <taxon>Cytospora</taxon>
    </lineage>
</organism>
<evidence type="ECO:0000256" key="5">
    <source>
        <dbReference type="ARBA" id="ARBA00023033"/>
    </source>
</evidence>
<dbReference type="Proteomes" id="UP000285146">
    <property type="component" value="Unassembled WGS sequence"/>
</dbReference>
<dbReference type="PANTHER" id="PTHR46300">
    <property type="entry name" value="P450, PUTATIVE (EUROFUNG)-RELATED-RELATED"/>
    <property type="match status" value="1"/>
</dbReference>
<dbReference type="AlphaFoldDB" id="A0A423X8A5"/>
<dbReference type="SUPFAM" id="SSF48264">
    <property type="entry name" value="Cytochrome P450"/>
    <property type="match status" value="1"/>
</dbReference>
<dbReference type="Gene3D" id="1.10.630.10">
    <property type="entry name" value="Cytochrome P450"/>
    <property type="match status" value="1"/>
</dbReference>
<comment type="similarity">
    <text evidence="1">Belongs to the cytochrome P450 family.</text>
</comment>
<keyword evidence="4" id="KW-0408">Iron</keyword>
<dbReference type="InterPro" id="IPR002401">
    <property type="entry name" value="Cyt_P450_E_grp-I"/>
</dbReference>
<evidence type="ECO:0000256" key="1">
    <source>
        <dbReference type="ARBA" id="ARBA00010617"/>
    </source>
</evidence>
<dbReference type="GO" id="GO:0004497">
    <property type="term" value="F:monooxygenase activity"/>
    <property type="evidence" value="ECO:0007669"/>
    <property type="project" value="UniProtKB-KW"/>
</dbReference>
<evidence type="ECO:0000256" key="3">
    <source>
        <dbReference type="ARBA" id="ARBA00023002"/>
    </source>
</evidence>
<dbReference type="InterPro" id="IPR001128">
    <property type="entry name" value="Cyt_P450"/>
</dbReference>